<evidence type="ECO:0000313" key="5">
    <source>
        <dbReference type="EMBL" id="REI40113.1"/>
    </source>
</evidence>
<protein>
    <recommendedName>
        <fullName evidence="4">Putative septation protein SpoVG</fullName>
    </recommendedName>
</protein>
<keyword evidence="2 4" id="KW-0717">Septation</keyword>
<comment type="caution">
    <text evidence="5">The sequence shown here is derived from an EMBL/GenBank/DDBJ whole genome shotgun (WGS) entry which is preliminary data.</text>
</comment>
<dbReference type="HAMAP" id="MF_00819">
    <property type="entry name" value="SpoVG"/>
    <property type="match status" value="1"/>
</dbReference>
<dbReference type="RefSeq" id="WP_114643162.1">
    <property type="nucleotide sequence ID" value="NZ_JAACIO010000029.1"/>
</dbReference>
<evidence type="ECO:0000256" key="2">
    <source>
        <dbReference type="ARBA" id="ARBA00023210"/>
    </source>
</evidence>
<accession>A0ABX9KEI5</accession>
<dbReference type="EMBL" id="QUAJ01000024">
    <property type="protein sequence ID" value="REI40113.1"/>
    <property type="molecule type" value="Genomic_DNA"/>
</dbReference>
<reference evidence="5 6" key="1">
    <citation type="submission" date="2018-08" db="EMBL/GenBank/DDBJ databases">
        <title>Draft genome sequence of Psychrilyobacter sp. strain SD5 isolated from Black Sea water.</title>
        <authorList>
            <person name="Yadav S."/>
            <person name="Villanueva L."/>
            <person name="Damste J.S.S."/>
        </authorList>
    </citation>
    <scope>NUCLEOTIDE SEQUENCE [LARGE SCALE GENOMIC DNA]</scope>
    <source>
        <strain evidence="5 6">SD5</strain>
    </source>
</reference>
<evidence type="ECO:0000313" key="6">
    <source>
        <dbReference type="Proteomes" id="UP000263486"/>
    </source>
</evidence>
<dbReference type="PANTHER" id="PTHR38429">
    <property type="entry name" value="SEPTATION PROTEIN SPOVG-RELATED"/>
    <property type="match status" value="1"/>
</dbReference>
<evidence type="ECO:0000256" key="4">
    <source>
        <dbReference type="HAMAP-Rule" id="MF_00819"/>
    </source>
</evidence>
<dbReference type="NCBIfam" id="NF009749">
    <property type="entry name" value="PRK13259.1"/>
    <property type="match status" value="1"/>
</dbReference>
<evidence type="ECO:0000256" key="3">
    <source>
        <dbReference type="ARBA" id="ARBA00023306"/>
    </source>
</evidence>
<keyword evidence="3 4" id="KW-0131">Cell cycle</keyword>
<dbReference type="SUPFAM" id="SSF160537">
    <property type="entry name" value="SpoVG-like"/>
    <property type="match status" value="1"/>
</dbReference>
<dbReference type="Gene3D" id="3.30.1120.40">
    <property type="entry name" value="Stage V sporulation protein G"/>
    <property type="match status" value="1"/>
</dbReference>
<comment type="similarity">
    <text evidence="4">Belongs to the SpoVG family.</text>
</comment>
<organism evidence="5 6">
    <name type="scientific">Psychrilyobacter piezotolerans</name>
    <dbReference type="NCBI Taxonomy" id="2293438"/>
    <lineage>
        <taxon>Bacteria</taxon>
        <taxon>Fusobacteriati</taxon>
        <taxon>Fusobacteriota</taxon>
        <taxon>Fusobacteriia</taxon>
        <taxon>Fusobacteriales</taxon>
        <taxon>Fusobacteriaceae</taxon>
        <taxon>Psychrilyobacter</taxon>
    </lineage>
</organism>
<name>A0ABX9KEI5_9FUSO</name>
<dbReference type="InterPro" id="IPR007170">
    <property type="entry name" value="SpoVG"/>
</dbReference>
<keyword evidence="6" id="KW-1185">Reference proteome</keyword>
<dbReference type="PANTHER" id="PTHR38429:SF1">
    <property type="entry name" value="SEPTATION PROTEIN SPOVG-RELATED"/>
    <property type="match status" value="1"/>
</dbReference>
<dbReference type="Pfam" id="PF04026">
    <property type="entry name" value="SpoVG"/>
    <property type="match status" value="1"/>
</dbReference>
<proteinExistence type="inferred from homology"/>
<evidence type="ECO:0000256" key="1">
    <source>
        <dbReference type="ARBA" id="ARBA00022618"/>
    </source>
</evidence>
<sequence length="104" mass="11929">MNITDVRLRTVKNENELKLKAYADITLDGSFVIHGLKVIDGQKGMFVAMPSRKMPNGEFKDIAHPITPDLRRILTEIVIKKYNETVEEIQDTEETKTVEDLEKI</sequence>
<keyword evidence="1 4" id="KW-0132">Cell division</keyword>
<gene>
    <name evidence="4" type="primary">spoVG</name>
    <name evidence="5" type="ORF">DYH56_12255</name>
</gene>
<dbReference type="Proteomes" id="UP000263486">
    <property type="component" value="Unassembled WGS sequence"/>
</dbReference>
<dbReference type="InterPro" id="IPR036751">
    <property type="entry name" value="SpoVG_sf"/>
</dbReference>
<comment type="function">
    <text evidence="4">Could be involved in septation.</text>
</comment>